<gene>
    <name evidence="1" type="ORF">TRITD_4Av1G029800</name>
</gene>
<dbReference type="AlphaFoldDB" id="A0A9R0S5D4"/>
<sequence length="84" mass="9695">MDVCMEILDVLYETEDTSWLFDFPCPLAASTLVTAYVMSVPKQTWEFPILPWGKPLAACFTLFMYGPAKNRINSFFGFCDFYLE</sequence>
<protein>
    <submittedName>
        <fullName evidence="1">Uncharacterized protein</fullName>
    </submittedName>
</protein>
<dbReference type="EMBL" id="LT934117">
    <property type="protein sequence ID" value="VAH88603.1"/>
    <property type="molecule type" value="Genomic_DNA"/>
</dbReference>
<accession>A0A9R0S5D4</accession>
<name>A0A9R0S5D4_TRITD</name>
<evidence type="ECO:0000313" key="2">
    <source>
        <dbReference type="Proteomes" id="UP000324705"/>
    </source>
</evidence>
<keyword evidence="2" id="KW-1185">Reference proteome</keyword>
<dbReference type="Proteomes" id="UP000324705">
    <property type="component" value="Chromosome 4A"/>
</dbReference>
<dbReference type="Gramene" id="TRITD4Av1G029800.3">
    <property type="protein sequence ID" value="TRITD4Av1G029800.3"/>
    <property type="gene ID" value="TRITD4Av1G029800"/>
</dbReference>
<reference evidence="1 2" key="1">
    <citation type="submission" date="2017-09" db="EMBL/GenBank/DDBJ databases">
        <authorList>
            <consortium name="International Durum Wheat Genome Sequencing Consortium (IDWGSC)"/>
            <person name="Milanesi L."/>
        </authorList>
    </citation>
    <scope>NUCLEOTIDE SEQUENCE [LARGE SCALE GENOMIC DNA]</scope>
    <source>
        <strain evidence="2">cv. Svevo</strain>
    </source>
</reference>
<proteinExistence type="predicted"/>
<organism evidence="1 2">
    <name type="scientific">Triticum turgidum subsp. durum</name>
    <name type="common">Durum wheat</name>
    <name type="synonym">Triticum durum</name>
    <dbReference type="NCBI Taxonomy" id="4567"/>
    <lineage>
        <taxon>Eukaryota</taxon>
        <taxon>Viridiplantae</taxon>
        <taxon>Streptophyta</taxon>
        <taxon>Embryophyta</taxon>
        <taxon>Tracheophyta</taxon>
        <taxon>Spermatophyta</taxon>
        <taxon>Magnoliopsida</taxon>
        <taxon>Liliopsida</taxon>
        <taxon>Poales</taxon>
        <taxon>Poaceae</taxon>
        <taxon>BOP clade</taxon>
        <taxon>Pooideae</taxon>
        <taxon>Triticodae</taxon>
        <taxon>Triticeae</taxon>
        <taxon>Triticinae</taxon>
        <taxon>Triticum</taxon>
    </lineage>
</organism>
<evidence type="ECO:0000313" key="1">
    <source>
        <dbReference type="EMBL" id="VAH88603.1"/>
    </source>
</evidence>